<organism evidence="3 4">
    <name type="scientific">Gregarina niphandrodes</name>
    <name type="common">Septate eugregarine</name>
    <dbReference type="NCBI Taxonomy" id="110365"/>
    <lineage>
        <taxon>Eukaryota</taxon>
        <taxon>Sar</taxon>
        <taxon>Alveolata</taxon>
        <taxon>Apicomplexa</taxon>
        <taxon>Conoidasida</taxon>
        <taxon>Gregarinasina</taxon>
        <taxon>Eugregarinorida</taxon>
        <taxon>Gregarinidae</taxon>
        <taxon>Gregarina</taxon>
    </lineage>
</organism>
<dbReference type="Proteomes" id="UP000019763">
    <property type="component" value="Unassembled WGS sequence"/>
</dbReference>
<evidence type="ECO:0000313" key="3">
    <source>
        <dbReference type="EMBL" id="EZG72957.1"/>
    </source>
</evidence>
<reference evidence="3" key="1">
    <citation type="submission" date="2013-12" db="EMBL/GenBank/DDBJ databases">
        <authorList>
            <person name="Omoto C.K."/>
            <person name="Sibley D."/>
            <person name="Venepally P."/>
            <person name="Hadjithomas M."/>
            <person name="Karamycheva S."/>
            <person name="Brunk B."/>
            <person name="Roos D."/>
            <person name="Caler E."/>
            <person name="Lorenzi H."/>
        </authorList>
    </citation>
    <scope>NUCLEOTIDE SEQUENCE</scope>
</reference>
<evidence type="ECO:0000259" key="2">
    <source>
        <dbReference type="PROSITE" id="PS50004"/>
    </source>
</evidence>
<dbReference type="AlphaFoldDB" id="A0A023B9H7"/>
<feature type="region of interest" description="Disordered" evidence="1">
    <location>
        <begin position="523"/>
        <end position="578"/>
    </location>
</feature>
<dbReference type="SMART" id="SM00239">
    <property type="entry name" value="C2"/>
    <property type="match status" value="2"/>
</dbReference>
<dbReference type="InterPro" id="IPR000008">
    <property type="entry name" value="C2_dom"/>
</dbReference>
<dbReference type="Gene3D" id="2.60.40.150">
    <property type="entry name" value="C2 domain"/>
    <property type="match status" value="1"/>
</dbReference>
<name>A0A023B9H7_GRENI</name>
<proteinExistence type="predicted"/>
<gene>
    <name evidence="3" type="ORF">GNI_050070</name>
</gene>
<accession>A0A023B9H7</accession>
<dbReference type="RefSeq" id="XP_011129716.1">
    <property type="nucleotide sequence ID" value="XM_011131414.1"/>
</dbReference>
<dbReference type="EMBL" id="AFNH02000385">
    <property type="protein sequence ID" value="EZG72957.1"/>
    <property type="molecule type" value="Genomic_DNA"/>
</dbReference>
<comment type="caution">
    <text evidence="3">The sequence shown here is derived from an EMBL/GenBank/DDBJ whole genome shotgun (WGS) entry which is preliminary data.</text>
</comment>
<dbReference type="VEuPathDB" id="CryptoDB:GNI_050070"/>
<feature type="compositionally biased region" description="Basic and acidic residues" evidence="1">
    <location>
        <begin position="529"/>
        <end position="540"/>
    </location>
</feature>
<feature type="domain" description="C2" evidence="2">
    <location>
        <begin position="33"/>
        <end position="142"/>
    </location>
</feature>
<dbReference type="PROSITE" id="PS50004">
    <property type="entry name" value="C2"/>
    <property type="match status" value="1"/>
</dbReference>
<dbReference type="Pfam" id="PF00168">
    <property type="entry name" value="C2"/>
    <property type="match status" value="1"/>
</dbReference>
<sequence length="1067" mass="119494">MDLNNVKGTKFLTVPVYDGVKCTGSIDVEVAVKDGPLPTTDLFDWTSGNVRMVIDRAVNLPPAFRGGKYVIIDLEKQREQTLISNATANPIWQTAITYQCRSGSSNCVFTVCAHDEQEDIILGQATLNLAEARHLAERGQSVTKLKLDGLCRGTGGELWLEVQFVAYPKNMNKYRFLKIHLNSVRDMMPNALHSDRAKILIGMGGNEVATSLARIQTTYDEYCLTYKETFDVPYNKEEIISFTLVDGQTEEELCGCAYDLWAALRLNRESIRGDLWLKHQDQVLGKLRLHLTYLPGVPEPWPDACIVDVASLRCQTFGAAPLTVSVRDATAYGSFVDGFEDDASEDSAITMGKKFHIGRTYGLKYAGQPNIWVDVAMGPIEVWSCEVPITRDSFDDIGYHDYPLIHAGREVGWINLKHRFIDRPTSVTSCSYLKLQLTDLAKVPAHFGDKTPAQVYLTVDLDHKNTVQCPPIKVLSDHEEIYCNWVAPYRQQPIIRFTLRDPKGFPLSTADLNVWDVMNKQVSPTDYSRGGRERRTRGLDGSRGLDQVRSMDLLRASRQRGDESTRSAGSRRSRQVEEEYQKPAKILVPLYKRNGTKGGKVYVKVEFIYHPKDLRFPKQLLVGFSHGTNIGGDYAYDPSRDVTVRLRSGENNIVTPPKTKNNLWGNWTAILDMEPGMHTLAVEVYDKASLEAIGSLYVHIWDLFRNPFAEWAGSFKITKGNVNVGVVHMAMRLLVPQRLTVQFGDGHATYKVHPRLRYSKVFASDSPKDVRRKFIAACREIAEMKNTNLSDEDRTKYRLAQLTLSCKTTHVDVASGNKLMLPDKSTLLSLFPGCTDKTDKLKVIDLAIMSVSKGKMHKVDAEPEDGALEPCTSFPTGESAQSRVGTLARIELPWVKMASDHSKVGTRRNRLSALVEKTFELHPHGDAPLGALGYAAIALTETQRLVHTLRWTHALYDRVDQWVPAVIHAITSANCLVSRISPVETVVGYDLPDYARTVHVSNNRLLPAFNESDVTDRGRKALVYRNCGSGRTVKFRSNGMGAWTPPALPRTSSMARLAKKHSDPLMR</sequence>
<evidence type="ECO:0000313" key="4">
    <source>
        <dbReference type="Proteomes" id="UP000019763"/>
    </source>
</evidence>
<protein>
    <submittedName>
        <fullName evidence="3">C2 domain protein</fullName>
    </submittedName>
</protein>
<keyword evidence="4" id="KW-1185">Reference proteome</keyword>
<dbReference type="InterPro" id="IPR035892">
    <property type="entry name" value="C2_domain_sf"/>
</dbReference>
<dbReference type="GeneID" id="22911838"/>
<evidence type="ECO:0000256" key="1">
    <source>
        <dbReference type="SAM" id="MobiDB-lite"/>
    </source>
</evidence>
<dbReference type="SUPFAM" id="SSF49562">
    <property type="entry name" value="C2 domain (Calcium/lipid-binding domain, CaLB)"/>
    <property type="match status" value="1"/>
</dbReference>